<evidence type="ECO:0000313" key="3">
    <source>
        <dbReference type="Proteomes" id="UP000830835"/>
    </source>
</evidence>
<gene>
    <name evidence="2" type="ORF">JX360_04455</name>
</gene>
<dbReference type="EMBL" id="JAFIRA010000007">
    <property type="protein sequence ID" value="MCJ2542162.1"/>
    <property type="molecule type" value="Genomic_DNA"/>
</dbReference>
<keyword evidence="3" id="KW-1185">Reference proteome</keyword>
<dbReference type="InterPro" id="IPR025641">
    <property type="entry name" value="DUF4340"/>
</dbReference>
<feature type="domain" description="DUF4340" evidence="1">
    <location>
        <begin position="218"/>
        <end position="404"/>
    </location>
</feature>
<organism evidence="2 3">
    <name type="scientific">Thermostichus vulcanus str. 'Rupite'</name>
    <dbReference type="NCBI Taxonomy" id="2813851"/>
    <lineage>
        <taxon>Bacteria</taxon>
        <taxon>Bacillati</taxon>
        <taxon>Cyanobacteriota</taxon>
        <taxon>Cyanophyceae</taxon>
        <taxon>Thermostichales</taxon>
        <taxon>Thermostichaceae</taxon>
        <taxon>Thermostichus</taxon>
    </lineage>
</organism>
<evidence type="ECO:0000259" key="1">
    <source>
        <dbReference type="Pfam" id="PF14238"/>
    </source>
</evidence>
<reference evidence="2" key="1">
    <citation type="submission" date="2021-02" db="EMBL/GenBank/DDBJ databases">
        <title>The CRISPR/cas machinery reduction and long-range gene transfer in the hot spring cyanobacterium Synechococcus.</title>
        <authorList>
            <person name="Dvorak P."/>
            <person name="Jahodarova E."/>
            <person name="Hasler P."/>
            <person name="Poulickova A."/>
        </authorList>
    </citation>
    <scope>NUCLEOTIDE SEQUENCE</scope>
    <source>
        <strain evidence="2">Rupite</strain>
    </source>
</reference>
<dbReference type="Pfam" id="PF14238">
    <property type="entry name" value="DUF4340"/>
    <property type="match status" value="1"/>
</dbReference>
<accession>A0ABT0C8P4</accession>
<protein>
    <submittedName>
        <fullName evidence="2">DUF4340 domain-containing protein</fullName>
    </submittedName>
</protein>
<proteinExistence type="predicted"/>
<dbReference type="Proteomes" id="UP000830835">
    <property type="component" value="Unassembled WGS sequence"/>
</dbReference>
<dbReference type="RefSeq" id="WP_244349393.1">
    <property type="nucleotide sequence ID" value="NZ_JAFIRA010000007.1"/>
</dbReference>
<sequence>MFKRTTLILLGLAVACILGYFLFDNAQQLRQQAEAERAKLFHVQTDTIARIEIQQQSSDEPELIVLERVPDSDPTQWRILSPIQSAALDFPISSLLNTFSRLTPEITLEGSLDNPEDLAAFGLDNPKQQITLMPQAGDPYRLSIGNDNFDRSGFYARANDGEVVLIASAQKGSLLPSLLALRDKTLLSFDSADVESFQVRLAEADPEQFQIERQGNGWQITDPKRLPADDTNVNRLLNTLARLQAVEFPAETQADLAPYGLDNPSAQLTIKLAASAENSDPAPLTVALGSETNGQVHVITSQHPAVATLLTSTADILRSDLEDLRDHRIARLNANQIEAITLASEGEEITLQPLPSESGSPGIRWENPDQPGQAQELTSIFSTLNSARASEFLQDDPEAQKSLQDPTLRLTFRPKPDSGQDPLTLSLAPSGLRAYVQSSYQPDIAVIDLSTFHTLETEVNRLLEQEEAS</sequence>
<comment type="caution">
    <text evidence="2">The sequence shown here is derived from an EMBL/GenBank/DDBJ whole genome shotgun (WGS) entry which is preliminary data.</text>
</comment>
<name>A0ABT0C8P4_THEVL</name>
<evidence type="ECO:0000313" key="2">
    <source>
        <dbReference type="EMBL" id="MCJ2542162.1"/>
    </source>
</evidence>
<dbReference type="PROSITE" id="PS51257">
    <property type="entry name" value="PROKAR_LIPOPROTEIN"/>
    <property type="match status" value="1"/>
</dbReference>